<keyword evidence="2" id="KW-1185">Reference proteome</keyword>
<reference evidence="1" key="1">
    <citation type="submission" date="2021-06" db="EMBL/GenBank/DDBJ databases">
        <authorList>
            <person name="Kallberg Y."/>
            <person name="Tangrot J."/>
            <person name="Rosling A."/>
        </authorList>
    </citation>
    <scope>NUCLEOTIDE SEQUENCE</scope>
    <source>
        <strain evidence="1">AU212A</strain>
    </source>
</reference>
<proteinExistence type="predicted"/>
<feature type="non-terminal residue" evidence="1">
    <location>
        <position position="98"/>
    </location>
</feature>
<dbReference type="Proteomes" id="UP000789860">
    <property type="component" value="Unassembled WGS sequence"/>
</dbReference>
<comment type="caution">
    <text evidence="1">The sequence shown here is derived from an EMBL/GenBank/DDBJ whole genome shotgun (WGS) entry which is preliminary data.</text>
</comment>
<accession>A0ACA9KNZ6</accession>
<organism evidence="1 2">
    <name type="scientific">Scutellospora calospora</name>
    <dbReference type="NCBI Taxonomy" id="85575"/>
    <lineage>
        <taxon>Eukaryota</taxon>
        <taxon>Fungi</taxon>
        <taxon>Fungi incertae sedis</taxon>
        <taxon>Mucoromycota</taxon>
        <taxon>Glomeromycotina</taxon>
        <taxon>Glomeromycetes</taxon>
        <taxon>Diversisporales</taxon>
        <taxon>Gigasporaceae</taxon>
        <taxon>Scutellospora</taxon>
    </lineage>
</organism>
<protein>
    <submittedName>
        <fullName evidence="1">6847_t:CDS:1</fullName>
    </submittedName>
</protein>
<evidence type="ECO:0000313" key="1">
    <source>
        <dbReference type="EMBL" id="CAG8484533.1"/>
    </source>
</evidence>
<evidence type="ECO:0000313" key="2">
    <source>
        <dbReference type="Proteomes" id="UP000789860"/>
    </source>
</evidence>
<sequence>MTISWQDNHKKSLEKLIQYIYSELSKNIYNTSYIIDPVGERYDKRVFLPRIPMMTSENLKMPFILKRKQFPVRLVFALTINKSQEQIIPHVSLYLLEH</sequence>
<gene>
    <name evidence="1" type="ORF">SCALOS_LOCUS2572</name>
</gene>
<dbReference type="EMBL" id="CAJVPM010002335">
    <property type="protein sequence ID" value="CAG8484533.1"/>
    <property type="molecule type" value="Genomic_DNA"/>
</dbReference>
<name>A0ACA9KNZ6_9GLOM</name>